<accession>A0A426YRQ8</accession>
<evidence type="ECO:0000256" key="1">
    <source>
        <dbReference type="SAM" id="MobiDB-lite"/>
    </source>
</evidence>
<gene>
    <name evidence="2" type="ORF">B296_00045047</name>
</gene>
<proteinExistence type="predicted"/>
<evidence type="ECO:0000313" key="2">
    <source>
        <dbReference type="EMBL" id="RRT54401.1"/>
    </source>
</evidence>
<evidence type="ECO:0000313" key="3">
    <source>
        <dbReference type="Proteomes" id="UP000287651"/>
    </source>
</evidence>
<reference evidence="2 3" key="1">
    <citation type="journal article" date="2014" name="Agronomy (Basel)">
        <title>A Draft Genome Sequence for Ensete ventricosum, the Drought-Tolerant Tree Against Hunger.</title>
        <authorList>
            <person name="Harrison J."/>
            <person name="Moore K.A."/>
            <person name="Paszkiewicz K."/>
            <person name="Jones T."/>
            <person name="Grant M."/>
            <person name="Ambacheew D."/>
            <person name="Muzemil S."/>
            <person name="Studholme D.J."/>
        </authorList>
    </citation>
    <scope>NUCLEOTIDE SEQUENCE [LARGE SCALE GENOMIC DNA]</scope>
</reference>
<sequence length="109" mass="11538">MAKNTRPRYARSHAGCTSPQYGAQWSTARCGFALALALALALPATATTATAGAATIRAQASVCQLIKWPTGAAASSTSAKNSIALRNRRREEGRRGRKRSEGCIEPESF</sequence>
<feature type="region of interest" description="Disordered" evidence="1">
    <location>
        <begin position="71"/>
        <end position="109"/>
    </location>
</feature>
<name>A0A426YRQ8_ENSVE</name>
<dbReference type="AlphaFoldDB" id="A0A426YRQ8"/>
<dbReference type="Proteomes" id="UP000287651">
    <property type="component" value="Unassembled WGS sequence"/>
</dbReference>
<dbReference type="EMBL" id="AMZH03010623">
    <property type="protein sequence ID" value="RRT54401.1"/>
    <property type="molecule type" value="Genomic_DNA"/>
</dbReference>
<organism evidence="2 3">
    <name type="scientific">Ensete ventricosum</name>
    <name type="common">Abyssinian banana</name>
    <name type="synonym">Musa ensete</name>
    <dbReference type="NCBI Taxonomy" id="4639"/>
    <lineage>
        <taxon>Eukaryota</taxon>
        <taxon>Viridiplantae</taxon>
        <taxon>Streptophyta</taxon>
        <taxon>Embryophyta</taxon>
        <taxon>Tracheophyta</taxon>
        <taxon>Spermatophyta</taxon>
        <taxon>Magnoliopsida</taxon>
        <taxon>Liliopsida</taxon>
        <taxon>Zingiberales</taxon>
        <taxon>Musaceae</taxon>
        <taxon>Ensete</taxon>
    </lineage>
</organism>
<protein>
    <submittedName>
        <fullName evidence="2">Uncharacterized protein</fullName>
    </submittedName>
</protein>
<feature type="compositionally biased region" description="Basic and acidic residues" evidence="1">
    <location>
        <begin position="89"/>
        <end position="102"/>
    </location>
</feature>
<comment type="caution">
    <text evidence="2">The sequence shown here is derived from an EMBL/GenBank/DDBJ whole genome shotgun (WGS) entry which is preliminary data.</text>
</comment>